<dbReference type="PANTHER" id="PTHR11566:SF169">
    <property type="entry name" value="DYNAMIN-LIKE PROTEIN C"/>
    <property type="match status" value="1"/>
</dbReference>
<feature type="domain" description="Dynamin N-terminal" evidence="3">
    <location>
        <begin position="104"/>
        <end position="256"/>
    </location>
</feature>
<reference evidence="4 5" key="1">
    <citation type="submission" date="2019-01" db="EMBL/GenBank/DDBJ databases">
        <authorList>
            <person name="Ferrante I. M."/>
        </authorList>
    </citation>
    <scope>NUCLEOTIDE SEQUENCE [LARGE SCALE GENOMIC DNA]</scope>
    <source>
        <strain evidence="4 5">B856</strain>
    </source>
</reference>
<feature type="compositionally biased region" description="Basic residues" evidence="2">
    <location>
        <begin position="29"/>
        <end position="38"/>
    </location>
</feature>
<dbReference type="GO" id="GO:0008017">
    <property type="term" value="F:microtubule binding"/>
    <property type="evidence" value="ECO:0007669"/>
    <property type="project" value="TreeGrafter"/>
</dbReference>
<name>A0A448ZFH1_9STRA</name>
<organism evidence="4 5">
    <name type="scientific">Pseudo-nitzschia multistriata</name>
    <dbReference type="NCBI Taxonomy" id="183589"/>
    <lineage>
        <taxon>Eukaryota</taxon>
        <taxon>Sar</taxon>
        <taxon>Stramenopiles</taxon>
        <taxon>Ochrophyta</taxon>
        <taxon>Bacillariophyta</taxon>
        <taxon>Bacillariophyceae</taxon>
        <taxon>Bacillariophycidae</taxon>
        <taxon>Bacillariales</taxon>
        <taxon>Bacillariaceae</taxon>
        <taxon>Pseudo-nitzschia</taxon>
    </lineage>
</organism>
<proteinExistence type="predicted"/>
<feature type="region of interest" description="Disordered" evidence="2">
    <location>
        <begin position="1"/>
        <end position="61"/>
    </location>
</feature>
<gene>
    <name evidence="4" type="ORF">PSNMU_V1.4_AUG-EV-PASAV3_0076960</name>
</gene>
<dbReference type="Pfam" id="PF00350">
    <property type="entry name" value="Dynamin_N"/>
    <property type="match status" value="1"/>
</dbReference>
<evidence type="ECO:0000313" key="5">
    <source>
        <dbReference type="Proteomes" id="UP000291116"/>
    </source>
</evidence>
<dbReference type="Proteomes" id="UP000291116">
    <property type="component" value="Unassembled WGS sequence"/>
</dbReference>
<keyword evidence="5" id="KW-1185">Reference proteome</keyword>
<evidence type="ECO:0000256" key="1">
    <source>
        <dbReference type="SAM" id="Coils"/>
    </source>
</evidence>
<dbReference type="OrthoDB" id="38946at2759"/>
<evidence type="ECO:0000256" key="2">
    <source>
        <dbReference type="SAM" id="MobiDB-lite"/>
    </source>
</evidence>
<dbReference type="EMBL" id="CAACVS010000308">
    <property type="protein sequence ID" value="VEU40799.1"/>
    <property type="molecule type" value="Genomic_DNA"/>
</dbReference>
<evidence type="ECO:0000259" key="3">
    <source>
        <dbReference type="Pfam" id="PF00350"/>
    </source>
</evidence>
<dbReference type="Gene3D" id="3.40.50.300">
    <property type="entry name" value="P-loop containing nucleotide triphosphate hydrolases"/>
    <property type="match status" value="1"/>
</dbReference>
<accession>A0A448ZFH1</accession>
<dbReference type="InterPro" id="IPR027417">
    <property type="entry name" value="P-loop_NTPase"/>
</dbReference>
<feature type="compositionally biased region" description="Polar residues" evidence="2">
    <location>
        <begin position="11"/>
        <end position="21"/>
    </location>
</feature>
<feature type="coiled-coil region" evidence="1">
    <location>
        <begin position="395"/>
        <end position="422"/>
    </location>
</feature>
<dbReference type="SUPFAM" id="SSF52540">
    <property type="entry name" value="P-loop containing nucleoside triphosphate hydrolases"/>
    <property type="match status" value="1"/>
</dbReference>
<dbReference type="AlphaFoldDB" id="A0A448ZFH1"/>
<dbReference type="InterPro" id="IPR022812">
    <property type="entry name" value="Dynamin"/>
</dbReference>
<dbReference type="GO" id="GO:0005874">
    <property type="term" value="C:microtubule"/>
    <property type="evidence" value="ECO:0007669"/>
    <property type="project" value="TreeGrafter"/>
</dbReference>
<protein>
    <recommendedName>
        <fullName evidence="3">Dynamin N-terminal domain-containing protein</fullName>
    </recommendedName>
</protein>
<dbReference type="InterPro" id="IPR045063">
    <property type="entry name" value="Dynamin_N"/>
</dbReference>
<keyword evidence="1" id="KW-0175">Coiled coil</keyword>
<dbReference type="PANTHER" id="PTHR11566">
    <property type="entry name" value="DYNAMIN"/>
    <property type="match status" value="1"/>
</dbReference>
<sequence>MLVDQGFSPAYDSSLNGSKSMPSREERKKLRNKRRSKGAHNINGKDNRGSADNVGSSFSPSMDTEDRYIALLNRNEDELLKFVAQVNKVYQDLLKRPAPFMTFVFCGMQSAGKSTIMERFLNSVLNIVQQGTGTRCPLDATCIHDTTCNTAVCELYGEELPEDERGDQLTVNDVFERITNHNKKLGDEDRFSTEPLYLNYRSANVQNMRFVDTPGIISNQSTGKDNREDIKSILRSEMRKPNTKLCVLLEPKEFATNPILDFCDDTLGGRKKWIDDATFLMTKFDKQLEDARTSTKANDFFDEFFLNKCRPHLVITPTLDREDLPPDKLFEERTKLIQKADVYENDKFEQWREGHERYCIENGGVEDPLHIDIETKIGFPSAKKVMREIMLKDTIERLPEVISSLRNDLDKYNAEYKNLEDKMKFNDPQNLRNVVTRMLFQVQDRILNYLDGDLELSLKFPDKLQTLDDELDEEEDSEWSTRSLNHHSEKEDHWRGRVSNLDEFPDEIYAASRFLGGKQYQRALEFFRVIMIDALPDPFQLRDKVANLTGFLSGGLQQENWERAMVEITRVCLKDVSHPGLNYVIKHIGSIFRRLFPIALQDVKQGERFSAEFKQIPAAVERFLQSEFDSVLWNLLKNASNEVHSSMEPMYSSIDPNLPTFHCKRLVNHQQKDLFVKKDQKFVSVDEDREKQFENSWLSSFKHRAVALINNDSNNSAKLFLKDENRKRATTKKSFLPDERAAMITKEETEMILQRSFEYIVGLMEFNLIVFRFQLNYHLFEGFKKAIKETLLTKVNDADWDELVRPDSTIGERLEIVEKQRQGLQKSLDMVLRMQRII</sequence>
<dbReference type="GO" id="GO:0003924">
    <property type="term" value="F:GTPase activity"/>
    <property type="evidence" value="ECO:0007669"/>
    <property type="project" value="TreeGrafter"/>
</dbReference>
<evidence type="ECO:0000313" key="4">
    <source>
        <dbReference type="EMBL" id="VEU40799.1"/>
    </source>
</evidence>
<dbReference type="GO" id="GO:0005737">
    <property type="term" value="C:cytoplasm"/>
    <property type="evidence" value="ECO:0007669"/>
    <property type="project" value="TreeGrafter"/>
</dbReference>
<dbReference type="GO" id="GO:0016020">
    <property type="term" value="C:membrane"/>
    <property type="evidence" value="ECO:0007669"/>
    <property type="project" value="TreeGrafter"/>
</dbReference>